<accession>A0A1C0YEN5</accession>
<evidence type="ECO:0000259" key="2">
    <source>
        <dbReference type="Pfam" id="PF12695"/>
    </source>
</evidence>
<dbReference type="RefSeq" id="WP_066544846.1">
    <property type="nucleotide sequence ID" value="NZ_MASJ01000012.1"/>
</dbReference>
<dbReference type="STRING" id="33978.A6M13_03010"/>
<gene>
    <name evidence="3" type="ORF">A6M13_03010</name>
</gene>
<keyword evidence="1" id="KW-0472">Membrane</keyword>
<dbReference type="SUPFAM" id="SSF53474">
    <property type="entry name" value="alpha/beta-Hydrolases"/>
    <property type="match status" value="1"/>
</dbReference>
<keyword evidence="1" id="KW-0812">Transmembrane</keyword>
<organism evidence="3 4">
    <name type="scientific">Caryophanon tenue</name>
    <dbReference type="NCBI Taxonomy" id="33978"/>
    <lineage>
        <taxon>Bacteria</taxon>
        <taxon>Bacillati</taxon>
        <taxon>Bacillota</taxon>
        <taxon>Bacilli</taxon>
        <taxon>Bacillales</taxon>
        <taxon>Caryophanaceae</taxon>
        <taxon>Caryophanon</taxon>
    </lineage>
</organism>
<dbReference type="EMBL" id="MASJ01000012">
    <property type="protein sequence ID" value="OCS85646.1"/>
    <property type="molecule type" value="Genomic_DNA"/>
</dbReference>
<dbReference type="InterPro" id="IPR029059">
    <property type="entry name" value="AB_hydrolase_5"/>
</dbReference>
<feature type="domain" description="Alpha/beta hydrolase fold-5" evidence="2">
    <location>
        <begin position="64"/>
        <end position="226"/>
    </location>
</feature>
<sequence>MKKGIKWLFISIVSLIIIGCISFFLWASATYTPSEQLQSLVNIEQFITDDALIMAPEDGNGIGMIVYPGAKVENTAYSYYAQGLMNAGYTVIVPQMTFNFALLSSSKATTYIEQFPEIKEWIIGGHSLGGVAAAMYAAKHDVEGLLLLAAYPSASADLKQASFPVLSLYAEHDGLTSLADIEASKALLPPHTVFTEIIGGNHAQFGMYGEQSGDGVATISAVEQQEAMIQYTLEWLEK</sequence>
<proteinExistence type="predicted"/>
<evidence type="ECO:0000313" key="4">
    <source>
        <dbReference type="Proteomes" id="UP000093199"/>
    </source>
</evidence>
<name>A0A1C0YEN5_9BACL</name>
<evidence type="ECO:0000313" key="3">
    <source>
        <dbReference type="EMBL" id="OCS85646.1"/>
    </source>
</evidence>
<dbReference type="AlphaFoldDB" id="A0A1C0YEN5"/>
<keyword evidence="4" id="KW-1185">Reference proteome</keyword>
<dbReference type="Proteomes" id="UP000093199">
    <property type="component" value="Unassembled WGS sequence"/>
</dbReference>
<dbReference type="InterPro" id="IPR029058">
    <property type="entry name" value="AB_hydrolase_fold"/>
</dbReference>
<evidence type="ECO:0000256" key="1">
    <source>
        <dbReference type="SAM" id="Phobius"/>
    </source>
</evidence>
<dbReference type="OrthoDB" id="9780932at2"/>
<dbReference type="PROSITE" id="PS51257">
    <property type="entry name" value="PROKAR_LIPOPROTEIN"/>
    <property type="match status" value="1"/>
</dbReference>
<reference evidence="3 4" key="1">
    <citation type="submission" date="2016-07" db="EMBL/GenBank/DDBJ databases">
        <title>Caryophanon tenue genome sequencing.</title>
        <authorList>
            <person name="Verma A."/>
            <person name="Pal Y."/>
            <person name="Krishnamurthi S."/>
        </authorList>
    </citation>
    <scope>NUCLEOTIDE SEQUENCE [LARGE SCALE GENOMIC DNA]</scope>
    <source>
        <strain evidence="3 4">DSM 14152</strain>
    </source>
</reference>
<dbReference type="GO" id="GO:0016787">
    <property type="term" value="F:hydrolase activity"/>
    <property type="evidence" value="ECO:0007669"/>
    <property type="project" value="InterPro"/>
</dbReference>
<keyword evidence="1" id="KW-1133">Transmembrane helix</keyword>
<protein>
    <submittedName>
        <fullName evidence="3">Carboxymethylenebutenolidase</fullName>
    </submittedName>
</protein>
<comment type="caution">
    <text evidence="3">The sequence shown here is derived from an EMBL/GenBank/DDBJ whole genome shotgun (WGS) entry which is preliminary data.</text>
</comment>
<feature type="transmembrane region" description="Helical" evidence="1">
    <location>
        <begin position="7"/>
        <end position="27"/>
    </location>
</feature>
<dbReference type="Gene3D" id="3.40.50.1820">
    <property type="entry name" value="alpha/beta hydrolase"/>
    <property type="match status" value="1"/>
</dbReference>
<dbReference type="Pfam" id="PF12695">
    <property type="entry name" value="Abhydrolase_5"/>
    <property type="match status" value="1"/>
</dbReference>